<evidence type="ECO:0000313" key="2">
    <source>
        <dbReference type="Proteomes" id="UP000809789"/>
    </source>
</evidence>
<protein>
    <submittedName>
        <fullName evidence="1">Uncharacterized protein</fullName>
    </submittedName>
</protein>
<dbReference type="EMBL" id="JAESVG020000006">
    <property type="protein sequence ID" value="KAG8626326.1"/>
    <property type="molecule type" value="Genomic_DNA"/>
</dbReference>
<evidence type="ECO:0000313" key="1">
    <source>
        <dbReference type="EMBL" id="KAG8626326.1"/>
    </source>
</evidence>
<keyword evidence="2" id="KW-1185">Reference proteome</keyword>
<sequence length="65" mass="7259">MTSGDRRGISVYLVTVWSRSNDNKPSLSSMLIALCFRPNRNGIAAKMSMTTSLYEAFDVLRVENS</sequence>
<proteinExistence type="predicted"/>
<dbReference type="OrthoDB" id="10351768at2759"/>
<name>A0A8K0PE26_9PEZI</name>
<organism evidence="1 2">
    <name type="scientific">Elsinoe batatas</name>
    <dbReference type="NCBI Taxonomy" id="2601811"/>
    <lineage>
        <taxon>Eukaryota</taxon>
        <taxon>Fungi</taxon>
        <taxon>Dikarya</taxon>
        <taxon>Ascomycota</taxon>
        <taxon>Pezizomycotina</taxon>
        <taxon>Dothideomycetes</taxon>
        <taxon>Dothideomycetidae</taxon>
        <taxon>Myriangiales</taxon>
        <taxon>Elsinoaceae</taxon>
        <taxon>Elsinoe</taxon>
    </lineage>
</organism>
<gene>
    <name evidence="1" type="ORF">KVT40_005271</name>
</gene>
<dbReference type="Proteomes" id="UP000809789">
    <property type="component" value="Unassembled WGS sequence"/>
</dbReference>
<reference evidence="1" key="1">
    <citation type="submission" date="2021-07" db="EMBL/GenBank/DDBJ databases">
        <title>Elsinoe batatas strain:CRI-CJ2 Genome sequencing and assembly.</title>
        <authorList>
            <person name="Huang L."/>
        </authorList>
    </citation>
    <scope>NUCLEOTIDE SEQUENCE</scope>
    <source>
        <strain evidence="1">CRI-CJ2</strain>
    </source>
</reference>
<accession>A0A8K0PE26</accession>
<dbReference type="AlphaFoldDB" id="A0A8K0PE26"/>
<comment type="caution">
    <text evidence="1">The sequence shown here is derived from an EMBL/GenBank/DDBJ whole genome shotgun (WGS) entry which is preliminary data.</text>
</comment>